<keyword evidence="1" id="KW-0472">Membrane</keyword>
<sequence>MILLYRKTHVNNYFRILCDFINILKKFVAFLRIVLYYVIN</sequence>
<organism evidence="2">
    <name type="scientific">Siphoviridae sp. ctckx14</name>
    <dbReference type="NCBI Taxonomy" id="2826396"/>
    <lineage>
        <taxon>Viruses</taxon>
        <taxon>Duplodnaviria</taxon>
        <taxon>Heunggongvirae</taxon>
        <taxon>Uroviricota</taxon>
        <taxon>Caudoviricetes</taxon>
    </lineage>
</organism>
<keyword evidence="1" id="KW-0812">Transmembrane</keyword>
<keyword evidence="1" id="KW-1133">Transmembrane helix</keyword>
<dbReference type="EMBL" id="BK014934">
    <property type="protein sequence ID" value="DAD83367.1"/>
    <property type="molecule type" value="Genomic_DNA"/>
</dbReference>
<proteinExistence type="predicted"/>
<protein>
    <submittedName>
        <fullName evidence="2">Uncharacterized protein</fullName>
    </submittedName>
</protein>
<evidence type="ECO:0000313" key="2">
    <source>
        <dbReference type="EMBL" id="DAD83367.1"/>
    </source>
</evidence>
<feature type="transmembrane region" description="Helical" evidence="1">
    <location>
        <begin position="20"/>
        <end position="39"/>
    </location>
</feature>
<reference evidence="2" key="1">
    <citation type="journal article" date="2021" name="Proc. Natl. Acad. Sci. U.S.A.">
        <title>A Catalog of Tens of Thousands of Viruses from Human Metagenomes Reveals Hidden Associations with Chronic Diseases.</title>
        <authorList>
            <person name="Tisza M.J."/>
            <person name="Buck C.B."/>
        </authorList>
    </citation>
    <scope>NUCLEOTIDE SEQUENCE</scope>
    <source>
        <strain evidence="2">Ctckx14</strain>
    </source>
</reference>
<evidence type="ECO:0000256" key="1">
    <source>
        <dbReference type="SAM" id="Phobius"/>
    </source>
</evidence>
<accession>A0A8S5MMU1</accession>
<name>A0A8S5MMU1_9CAUD</name>